<keyword evidence="2" id="KW-1185">Reference proteome</keyword>
<dbReference type="EMBL" id="DF143261">
    <property type="protein sequence ID" value="GAA52240.1"/>
    <property type="molecule type" value="Genomic_DNA"/>
</dbReference>
<evidence type="ECO:0000313" key="1">
    <source>
        <dbReference type="EMBL" id="GAA52240.1"/>
    </source>
</evidence>
<gene>
    <name evidence="1" type="ORF">CLF_107673</name>
</gene>
<proteinExistence type="predicted"/>
<sequence>MIQVLESTRRYRSPKRSETVMQLYPPGSMIGGKPSDQQASVCWYYLLVCHRPIGVTLDDFILLGKRNKNDSYNSSNREDRNFSICHFLRHTDIKCMAHQIGAVLDVLGFIEDEGSCFRYVTVRSPVKTDIAKIHKSGSVEETEMKKTVMRSLDIRWGSVGVRQSLFAYEIVILKRSSRVERARYGRRAPMANSLLKVARPCRPRSRHVKVQRNYRKKTWFRHTLILLHEEVSINFCFNTIIFLPPGNLNSRKIYACSGRNEPFLLNVENSSHLAESVEATISSRQHSPNRTLAFLNMYTRPYFIILISSVCRSDCWFLLQLVRLMVKGGKRFAAKALIGEHGISSYKLLDRKGNVFKVVNNAFLTVTHLNITWNPAEPLVNDVFEQLKVLHQAVSYFSWYEIRVSIRYKAVFYEENGPRSIGVRGSSSIQLIYRSANFPAKHLAYISVTYVIF</sequence>
<name>G7YH07_CLOSI</name>
<dbReference type="AlphaFoldDB" id="G7YH07"/>
<reference evidence="1" key="1">
    <citation type="journal article" date="2011" name="Genome Biol.">
        <title>The draft genome of the carcinogenic human liver fluke Clonorchis sinensis.</title>
        <authorList>
            <person name="Wang X."/>
            <person name="Chen W."/>
            <person name="Huang Y."/>
            <person name="Sun J."/>
            <person name="Men J."/>
            <person name="Liu H."/>
            <person name="Luo F."/>
            <person name="Guo L."/>
            <person name="Lv X."/>
            <person name="Deng C."/>
            <person name="Zhou C."/>
            <person name="Fan Y."/>
            <person name="Li X."/>
            <person name="Huang L."/>
            <person name="Hu Y."/>
            <person name="Liang C."/>
            <person name="Hu X."/>
            <person name="Xu J."/>
            <person name="Yu X."/>
        </authorList>
    </citation>
    <scope>NUCLEOTIDE SEQUENCE [LARGE SCALE GENOMIC DNA]</scope>
    <source>
        <strain evidence="1">Henan</strain>
    </source>
</reference>
<organism evidence="1 2">
    <name type="scientific">Clonorchis sinensis</name>
    <name type="common">Chinese liver fluke</name>
    <dbReference type="NCBI Taxonomy" id="79923"/>
    <lineage>
        <taxon>Eukaryota</taxon>
        <taxon>Metazoa</taxon>
        <taxon>Spiralia</taxon>
        <taxon>Lophotrochozoa</taxon>
        <taxon>Platyhelminthes</taxon>
        <taxon>Trematoda</taxon>
        <taxon>Digenea</taxon>
        <taxon>Opisthorchiida</taxon>
        <taxon>Opisthorchiata</taxon>
        <taxon>Opisthorchiidae</taxon>
        <taxon>Clonorchis</taxon>
    </lineage>
</organism>
<reference key="2">
    <citation type="submission" date="2011-10" db="EMBL/GenBank/DDBJ databases">
        <title>The genome and transcriptome sequence of Clonorchis sinensis provide insights into the carcinogenic liver fluke.</title>
        <authorList>
            <person name="Wang X."/>
            <person name="Huang Y."/>
            <person name="Chen W."/>
            <person name="Liu H."/>
            <person name="Guo L."/>
            <person name="Chen Y."/>
            <person name="Luo F."/>
            <person name="Zhou W."/>
            <person name="Sun J."/>
            <person name="Mao Q."/>
            <person name="Liang P."/>
            <person name="Zhou C."/>
            <person name="Tian Y."/>
            <person name="Men J."/>
            <person name="Lv X."/>
            <person name="Huang L."/>
            <person name="Zhou J."/>
            <person name="Hu Y."/>
            <person name="Li R."/>
            <person name="Zhang F."/>
            <person name="Lei H."/>
            <person name="Li X."/>
            <person name="Hu X."/>
            <person name="Liang C."/>
            <person name="Xu J."/>
            <person name="Wu Z."/>
            <person name="Yu X."/>
        </authorList>
    </citation>
    <scope>NUCLEOTIDE SEQUENCE</scope>
    <source>
        <strain>Henan</strain>
    </source>
</reference>
<dbReference type="Proteomes" id="UP000008909">
    <property type="component" value="Unassembled WGS sequence"/>
</dbReference>
<evidence type="ECO:0000313" key="2">
    <source>
        <dbReference type="Proteomes" id="UP000008909"/>
    </source>
</evidence>
<protein>
    <submittedName>
        <fullName evidence="1">Uncharacterized protein</fullName>
    </submittedName>
</protein>
<accession>G7YH07</accession>